<dbReference type="Proteomes" id="UP000215914">
    <property type="component" value="Unassembled WGS sequence"/>
</dbReference>
<keyword evidence="2" id="KW-1185">Reference proteome</keyword>
<dbReference type="Gramene" id="mRNA:HanXRQr2_Chr02g0078531">
    <property type="protein sequence ID" value="CDS:HanXRQr2_Chr02g0078531.1"/>
    <property type="gene ID" value="HanXRQr2_Chr02g0078531"/>
</dbReference>
<reference evidence="1" key="1">
    <citation type="journal article" date="2017" name="Nature">
        <title>The sunflower genome provides insights into oil metabolism, flowering and Asterid evolution.</title>
        <authorList>
            <person name="Badouin H."/>
            <person name="Gouzy J."/>
            <person name="Grassa C.J."/>
            <person name="Murat F."/>
            <person name="Staton S.E."/>
            <person name="Cottret L."/>
            <person name="Lelandais-Briere C."/>
            <person name="Owens G.L."/>
            <person name="Carrere S."/>
            <person name="Mayjonade B."/>
            <person name="Legrand L."/>
            <person name="Gill N."/>
            <person name="Kane N.C."/>
            <person name="Bowers J.E."/>
            <person name="Hubner S."/>
            <person name="Bellec A."/>
            <person name="Berard A."/>
            <person name="Berges H."/>
            <person name="Blanchet N."/>
            <person name="Boniface M.C."/>
            <person name="Brunel D."/>
            <person name="Catrice O."/>
            <person name="Chaidir N."/>
            <person name="Claudel C."/>
            <person name="Donnadieu C."/>
            <person name="Faraut T."/>
            <person name="Fievet G."/>
            <person name="Helmstetter N."/>
            <person name="King M."/>
            <person name="Knapp S.J."/>
            <person name="Lai Z."/>
            <person name="Le Paslier M.C."/>
            <person name="Lippi Y."/>
            <person name="Lorenzon L."/>
            <person name="Mandel J.R."/>
            <person name="Marage G."/>
            <person name="Marchand G."/>
            <person name="Marquand E."/>
            <person name="Bret-Mestries E."/>
            <person name="Morien E."/>
            <person name="Nambeesan S."/>
            <person name="Nguyen T."/>
            <person name="Pegot-Espagnet P."/>
            <person name="Pouilly N."/>
            <person name="Raftis F."/>
            <person name="Sallet E."/>
            <person name="Schiex T."/>
            <person name="Thomas J."/>
            <person name="Vandecasteele C."/>
            <person name="Vares D."/>
            <person name="Vear F."/>
            <person name="Vautrin S."/>
            <person name="Crespi M."/>
            <person name="Mangin B."/>
            <person name="Burke J.M."/>
            <person name="Salse J."/>
            <person name="Munos S."/>
            <person name="Vincourt P."/>
            <person name="Rieseberg L.H."/>
            <person name="Langlade N.B."/>
        </authorList>
    </citation>
    <scope>NUCLEOTIDE SEQUENCE</scope>
    <source>
        <tissue evidence="1">Leaves</tissue>
    </source>
</reference>
<proteinExistence type="predicted"/>
<accession>A0A9K3JPS1</accession>
<dbReference type="EMBL" id="MNCJ02000317">
    <property type="protein sequence ID" value="KAF5819523.1"/>
    <property type="molecule type" value="Genomic_DNA"/>
</dbReference>
<gene>
    <name evidence="1" type="ORF">HanXRQr2_Chr02g0078531</name>
</gene>
<sequence>MLSGHLQLRRPPVHKRARPVHLILNIIQLFTLALNQHCHIHKHLMQLLQVPLNFNYCIMPFLYLQYRIHHLSPPLLLDCLLQKRLTFTTRNQRIDCFLIRILSGYSVVSSSNRFAILRRHFVA</sequence>
<organism evidence="1 2">
    <name type="scientific">Helianthus annuus</name>
    <name type="common">Common sunflower</name>
    <dbReference type="NCBI Taxonomy" id="4232"/>
    <lineage>
        <taxon>Eukaryota</taxon>
        <taxon>Viridiplantae</taxon>
        <taxon>Streptophyta</taxon>
        <taxon>Embryophyta</taxon>
        <taxon>Tracheophyta</taxon>
        <taxon>Spermatophyta</taxon>
        <taxon>Magnoliopsida</taxon>
        <taxon>eudicotyledons</taxon>
        <taxon>Gunneridae</taxon>
        <taxon>Pentapetalae</taxon>
        <taxon>asterids</taxon>
        <taxon>campanulids</taxon>
        <taxon>Asterales</taxon>
        <taxon>Asteraceae</taxon>
        <taxon>Asteroideae</taxon>
        <taxon>Heliantheae alliance</taxon>
        <taxon>Heliantheae</taxon>
        <taxon>Helianthus</taxon>
    </lineage>
</organism>
<reference evidence="1" key="2">
    <citation type="submission" date="2020-06" db="EMBL/GenBank/DDBJ databases">
        <title>Helianthus annuus Genome sequencing and assembly Release 2.</title>
        <authorList>
            <person name="Gouzy J."/>
            <person name="Langlade N."/>
            <person name="Munos S."/>
        </authorList>
    </citation>
    <scope>NUCLEOTIDE SEQUENCE</scope>
    <source>
        <tissue evidence="1">Leaves</tissue>
    </source>
</reference>
<dbReference type="AlphaFoldDB" id="A0A9K3JPS1"/>
<protein>
    <submittedName>
        <fullName evidence="1">Uncharacterized protein</fullName>
    </submittedName>
</protein>
<evidence type="ECO:0000313" key="2">
    <source>
        <dbReference type="Proteomes" id="UP000215914"/>
    </source>
</evidence>
<evidence type="ECO:0000313" key="1">
    <source>
        <dbReference type="EMBL" id="KAF5819523.1"/>
    </source>
</evidence>
<comment type="caution">
    <text evidence="1">The sequence shown here is derived from an EMBL/GenBank/DDBJ whole genome shotgun (WGS) entry which is preliminary data.</text>
</comment>
<name>A0A9K3JPS1_HELAN</name>